<evidence type="ECO:0000313" key="2">
    <source>
        <dbReference type="EMBL" id="NYD33472.1"/>
    </source>
</evidence>
<dbReference type="InterPro" id="IPR019681">
    <property type="entry name" value="DUF2530"/>
</dbReference>
<comment type="caution">
    <text evidence="2">The sequence shown here is derived from an EMBL/GenBank/DDBJ whole genome shotgun (WGS) entry which is preliminary data.</text>
</comment>
<dbReference type="EMBL" id="JACCBF010000001">
    <property type="protein sequence ID" value="NYD33472.1"/>
    <property type="molecule type" value="Genomic_DNA"/>
</dbReference>
<dbReference type="Proteomes" id="UP000582231">
    <property type="component" value="Unassembled WGS sequence"/>
</dbReference>
<name>A0A852S3W9_9ACTN</name>
<feature type="transmembrane region" description="Helical" evidence="1">
    <location>
        <begin position="61"/>
        <end position="81"/>
    </location>
</feature>
<keyword evidence="1" id="KW-0812">Transmembrane</keyword>
<dbReference type="AlphaFoldDB" id="A0A852S3W9"/>
<sequence>MELRDDQPTQHEFGNRTYLIAPVEPLDVDGVRTVQVGTALFLVAFLGLLPFYGRLQEDGRTWLLWMCLTGVGLGLLGSEYCKRRRQVRAERELDAGAGPDAGVDVDG</sequence>
<protein>
    <recommendedName>
        <fullName evidence="4">DUF2530 domain-containing protein</fullName>
    </recommendedName>
</protein>
<evidence type="ECO:0008006" key="4">
    <source>
        <dbReference type="Google" id="ProtNLM"/>
    </source>
</evidence>
<reference evidence="2 3" key="1">
    <citation type="submission" date="2020-07" db="EMBL/GenBank/DDBJ databases">
        <title>Sequencing the genomes of 1000 actinobacteria strains.</title>
        <authorList>
            <person name="Klenk H.-P."/>
        </authorList>
    </citation>
    <scope>NUCLEOTIDE SEQUENCE [LARGE SCALE GENOMIC DNA]</scope>
    <source>
        <strain evidence="2 3">DSM 19082</strain>
    </source>
</reference>
<keyword evidence="1" id="KW-1133">Transmembrane helix</keyword>
<gene>
    <name evidence="2" type="ORF">BJ958_005018</name>
</gene>
<keyword evidence="1" id="KW-0472">Membrane</keyword>
<accession>A0A852S3W9</accession>
<dbReference type="RefSeq" id="WP_273520347.1">
    <property type="nucleotide sequence ID" value="NZ_BAABEF010000001.1"/>
</dbReference>
<evidence type="ECO:0000313" key="3">
    <source>
        <dbReference type="Proteomes" id="UP000582231"/>
    </source>
</evidence>
<organism evidence="2 3">
    <name type="scientific">Nocardioides kongjuensis</name>
    <dbReference type="NCBI Taxonomy" id="349522"/>
    <lineage>
        <taxon>Bacteria</taxon>
        <taxon>Bacillati</taxon>
        <taxon>Actinomycetota</taxon>
        <taxon>Actinomycetes</taxon>
        <taxon>Propionibacteriales</taxon>
        <taxon>Nocardioidaceae</taxon>
        <taxon>Nocardioides</taxon>
    </lineage>
</organism>
<feature type="transmembrane region" description="Helical" evidence="1">
    <location>
        <begin position="36"/>
        <end position="55"/>
    </location>
</feature>
<proteinExistence type="predicted"/>
<keyword evidence="3" id="KW-1185">Reference proteome</keyword>
<dbReference type="Pfam" id="PF10745">
    <property type="entry name" value="DUF2530"/>
    <property type="match status" value="1"/>
</dbReference>
<evidence type="ECO:0000256" key="1">
    <source>
        <dbReference type="SAM" id="Phobius"/>
    </source>
</evidence>